<feature type="transmembrane region" description="Helical" evidence="8">
    <location>
        <begin position="420"/>
        <end position="438"/>
    </location>
</feature>
<feature type="transmembrane region" description="Helical" evidence="8">
    <location>
        <begin position="6"/>
        <end position="27"/>
    </location>
</feature>
<organism evidence="9 10">
    <name type="scientific">Desulfobaculum bizertense DSM 18034</name>
    <dbReference type="NCBI Taxonomy" id="1121442"/>
    <lineage>
        <taxon>Bacteria</taxon>
        <taxon>Pseudomonadati</taxon>
        <taxon>Thermodesulfobacteriota</taxon>
        <taxon>Desulfovibrionia</taxon>
        <taxon>Desulfovibrionales</taxon>
        <taxon>Desulfovibrionaceae</taxon>
        <taxon>Desulfobaculum</taxon>
    </lineage>
</organism>
<dbReference type="STRING" id="1121442.SAMN02745702_01522"/>
<proteinExistence type="predicted"/>
<feature type="transmembrane region" description="Helical" evidence="8">
    <location>
        <begin position="181"/>
        <end position="205"/>
    </location>
</feature>
<comment type="subcellular location">
    <subcellularLocation>
        <location evidence="1">Cell membrane</location>
        <topology evidence="1">Multi-pass membrane protein</topology>
    </subcellularLocation>
</comment>
<evidence type="ECO:0000313" key="9">
    <source>
        <dbReference type="EMBL" id="SKA71599.1"/>
    </source>
</evidence>
<protein>
    <submittedName>
        <fullName evidence="9">Trk system potassium uptake protein TrkH</fullName>
    </submittedName>
</protein>
<dbReference type="PANTHER" id="PTHR32024">
    <property type="entry name" value="TRK SYSTEM POTASSIUM UPTAKE PROTEIN TRKG-RELATED"/>
    <property type="match status" value="1"/>
</dbReference>
<reference evidence="9 10" key="1">
    <citation type="submission" date="2017-02" db="EMBL/GenBank/DDBJ databases">
        <authorList>
            <person name="Peterson S.W."/>
        </authorList>
    </citation>
    <scope>NUCLEOTIDE SEQUENCE [LARGE SCALE GENOMIC DNA]</scope>
    <source>
        <strain evidence="9 10">DSM 18034</strain>
    </source>
</reference>
<name>A0A1T4W378_9BACT</name>
<evidence type="ECO:0000256" key="7">
    <source>
        <dbReference type="ARBA" id="ARBA00023136"/>
    </source>
</evidence>
<evidence type="ECO:0000256" key="8">
    <source>
        <dbReference type="SAM" id="Phobius"/>
    </source>
</evidence>
<evidence type="ECO:0000256" key="1">
    <source>
        <dbReference type="ARBA" id="ARBA00004651"/>
    </source>
</evidence>
<keyword evidence="4 8" id="KW-0812">Transmembrane</keyword>
<dbReference type="GO" id="GO:0030001">
    <property type="term" value="P:metal ion transport"/>
    <property type="evidence" value="ECO:0007669"/>
    <property type="project" value="UniProtKB-ARBA"/>
</dbReference>
<keyword evidence="5 8" id="KW-1133">Transmembrane helix</keyword>
<dbReference type="OrthoDB" id="9810952at2"/>
<evidence type="ECO:0000256" key="3">
    <source>
        <dbReference type="ARBA" id="ARBA00022475"/>
    </source>
</evidence>
<feature type="transmembrane region" description="Helical" evidence="8">
    <location>
        <begin position="126"/>
        <end position="144"/>
    </location>
</feature>
<accession>A0A1T4W378</accession>
<feature type="transmembrane region" description="Helical" evidence="8">
    <location>
        <begin position="294"/>
        <end position="316"/>
    </location>
</feature>
<dbReference type="GO" id="GO:0005886">
    <property type="term" value="C:plasma membrane"/>
    <property type="evidence" value="ECO:0007669"/>
    <property type="project" value="UniProtKB-SubCell"/>
</dbReference>
<dbReference type="AlphaFoldDB" id="A0A1T4W378"/>
<evidence type="ECO:0000313" key="10">
    <source>
        <dbReference type="Proteomes" id="UP000189733"/>
    </source>
</evidence>
<feature type="transmembrane region" description="Helical" evidence="8">
    <location>
        <begin position="71"/>
        <end position="95"/>
    </location>
</feature>
<feature type="transmembrane region" description="Helical" evidence="8">
    <location>
        <begin position="353"/>
        <end position="376"/>
    </location>
</feature>
<dbReference type="Pfam" id="PF02386">
    <property type="entry name" value="TrkH"/>
    <property type="match status" value="1"/>
</dbReference>
<dbReference type="Proteomes" id="UP000189733">
    <property type="component" value="Unassembled WGS sequence"/>
</dbReference>
<dbReference type="EMBL" id="FUYA01000004">
    <property type="protein sequence ID" value="SKA71599.1"/>
    <property type="molecule type" value="Genomic_DNA"/>
</dbReference>
<sequence length="457" mass="49129">MVRKRIPTFFYPIAAFALTILVGTLLLKQGFSHPGKSLGWIDALFTATSATCVTGLAVVDTGSFFSRTGQSVILGLIQIGGLGLMTYTSLVLYLWKRRIAFDDREAVSQTLLHNPRFSLGIFLKRVVLACIILEASGAVILYALDPQGFSPYSAVFHSVSAFCNAGFSLYSDSLTQWSGNWGVNAIFMVLIVAGGLGFIVLLELLERLTGTPLRGSKSLLGIQNKISWHSCIVLRMSFWLIAGGALAILLGEFLLRPENTQYALGDELLSSLFQSVTCRTAGFNTMDIGGMANVSLLVMIFLMFVGGAPGSCAGGIKVTTLRAALAFAGSRLKGRKQSVITNYALDEGSVNSALTLIFFAGCIVVAATLILCISETGAVPHDQTRGQFLELLFEAVSAFGTVGLSTGITPELTTTGKLTLTVLMFVGRLGPIIFLQVLQDLHRHEKFLWSEKRLAIG</sequence>
<keyword evidence="7 8" id="KW-0472">Membrane</keyword>
<keyword evidence="6" id="KW-0406">Ion transport</keyword>
<dbReference type="GO" id="GO:0008324">
    <property type="term" value="F:monoatomic cation transmembrane transporter activity"/>
    <property type="evidence" value="ECO:0007669"/>
    <property type="project" value="InterPro"/>
</dbReference>
<dbReference type="InterPro" id="IPR003445">
    <property type="entry name" value="Cat_transpt"/>
</dbReference>
<feature type="transmembrane region" description="Helical" evidence="8">
    <location>
        <begin position="226"/>
        <end position="250"/>
    </location>
</feature>
<evidence type="ECO:0000256" key="5">
    <source>
        <dbReference type="ARBA" id="ARBA00022989"/>
    </source>
</evidence>
<keyword evidence="3" id="KW-1003">Cell membrane</keyword>
<feature type="transmembrane region" description="Helical" evidence="8">
    <location>
        <begin position="388"/>
        <end position="408"/>
    </location>
</feature>
<evidence type="ECO:0000256" key="4">
    <source>
        <dbReference type="ARBA" id="ARBA00022692"/>
    </source>
</evidence>
<dbReference type="PANTHER" id="PTHR32024:SF1">
    <property type="entry name" value="KTR SYSTEM POTASSIUM UPTAKE PROTEIN B"/>
    <property type="match status" value="1"/>
</dbReference>
<evidence type="ECO:0000256" key="6">
    <source>
        <dbReference type="ARBA" id="ARBA00023065"/>
    </source>
</evidence>
<keyword evidence="10" id="KW-1185">Reference proteome</keyword>
<evidence type="ECO:0000256" key="2">
    <source>
        <dbReference type="ARBA" id="ARBA00022448"/>
    </source>
</evidence>
<dbReference type="RefSeq" id="WP_078684802.1">
    <property type="nucleotide sequence ID" value="NZ_FUYA01000004.1"/>
</dbReference>
<gene>
    <name evidence="9" type="ORF">SAMN02745702_01522</name>
</gene>
<keyword evidence="2" id="KW-0813">Transport</keyword>